<protein>
    <recommendedName>
        <fullName evidence="3">ABC transporter domain-containing protein</fullName>
    </recommendedName>
</protein>
<dbReference type="Gene3D" id="3.40.50.300">
    <property type="entry name" value="P-loop containing nucleotide triphosphate hydrolases"/>
    <property type="match status" value="1"/>
</dbReference>
<dbReference type="EMBL" id="JAJHUN010000009">
    <property type="protein sequence ID" value="KAJ4150126.1"/>
    <property type="molecule type" value="Genomic_DNA"/>
</dbReference>
<dbReference type="Proteomes" id="UP001144673">
    <property type="component" value="Chromosome 4"/>
</dbReference>
<organism evidence="1 2">
    <name type="scientific">Akanthomyces muscarius</name>
    <name type="common">Entomopathogenic fungus</name>
    <name type="synonym">Lecanicillium muscarium</name>
    <dbReference type="NCBI Taxonomy" id="2231603"/>
    <lineage>
        <taxon>Eukaryota</taxon>
        <taxon>Fungi</taxon>
        <taxon>Dikarya</taxon>
        <taxon>Ascomycota</taxon>
        <taxon>Pezizomycotina</taxon>
        <taxon>Sordariomycetes</taxon>
        <taxon>Hypocreomycetidae</taxon>
        <taxon>Hypocreales</taxon>
        <taxon>Cordycipitaceae</taxon>
        <taxon>Akanthomyces</taxon>
    </lineage>
</organism>
<proteinExistence type="predicted"/>
<evidence type="ECO:0008006" key="3">
    <source>
        <dbReference type="Google" id="ProtNLM"/>
    </source>
</evidence>
<dbReference type="GO" id="GO:0015421">
    <property type="term" value="F:ABC-type oligopeptide transporter activity"/>
    <property type="evidence" value="ECO:0007669"/>
    <property type="project" value="TreeGrafter"/>
</dbReference>
<dbReference type="GeneID" id="80898050"/>
<reference evidence="1" key="1">
    <citation type="journal article" date="2023" name="Access Microbiol">
        <title>De-novo genome assembly for Akanthomyces muscarius, a biocontrol agent of insect agricultural pests.</title>
        <authorList>
            <person name="Erdos Z."/>
            <person name="Studholme D.J."/>
            <person name="Raymond B."/>
            <person name="Sharma M."/>
        </authorList>
    </citation>
    <scope>NUCLEOTIDE SEQUENCE</scope>
    <source>
        <strain evidence="1">Ve6</strain>
    </source>
</reference>
<evidence type="ECO:0000313" key="2">
    <source>
        <dbReference type="Proteomes" id="UP001144673"/>
    </source>
</evidence>
<dbReference type="PANTHER" id="PTHR43394">
    <property type="entry name" value="ATP-DEPENDENT PERMEASE MDL1, MITOCHONDRIAL"/>
    <property type="match status" value="1"/>
</dbReference>
<gene>
    <name evidence="1" type="ORF">LMH87_010891</name>
</gene>
<evidence type="ECO:0000313" key="1">
    <source>
        <dbReference type="EMBL" id="KAJ4150126.1"/>
    </source>
</evidence>
<accession>A0A9W8UKE4</accession>
<comment type="caution">
    <text evidence="1">The sequence shown here is derived from an EMBL/GenBank/DDBJ whole genome shotgun (WGS) entry which is preliminary data.</text>
</comment>
<name>A0A9W8UKE4_AKAMU</name>
<dbReference type="InterPro" id="IPR027417">
    <property type="entry name" value="P-loop_NTPase"/>
</dbReference>
<dbReference type="SUPFAM" id="SSF52540">
    <property type="entry name" value="P-loop containing nucleoside triphosphate hydrolases"/>
    <property type="match status" value="1"/>
</dbReference>
<dbReference type="InterPro" id="IPR039421">
    <property type="entry name" value="Type_1_exporter"/>
</dbReference>
<dbReference type="AlphaFoldDB" id="A0A9W8UKE4"/>
<keyword evidence="2" id="KW-1185">Reference proteome</keyword>
<dbReference type="RefSeq" id="XP_056051840.1">
    <property type="nucleotide sequence ID" value="XM_056199941.1"/>
</dbReference>
<dbReference type="KEGG" id="amus:LMH87_010891"/>
<dbReference type="PANTHER" id="PTHR43394:SF1">
    <property type="entry name" value="ATP-BINDING CASSETTE SUB-FAMILY B MEMBER 10, MITOCHONDRIAL"/>
    <property type="match status" value="1"/>
</dbReference>
<sequence>MYPFNGHKPPSDEAILDLLKQVGLREYVQSHGGIDVEMTSMKFSPGQKQLFFVARGIFHHQNVGSKIVMMDEATSSMDYGVDKEIQKLIDEHLKDCTIVLIAHRLHSLDNADVVVELEAGKVWV</sequence>